<gene>
    <name evidence="7" type="ORF">THRCLA_09874</name>
</gene>
<feature type="coiled-coil region" evidence="4">
    <location>
        <begin position="440"/>
        <end position="513"/>
    </location>
</feature>
<dbReference type="GO" id="GO:0008017">
    <property type="term" value="F:microtubule binding"/>
    <property type="evidence" value="ECO:0007669"/>
    <property type="project" value="InterPro"/>
</dbReference>
<evidence type="ECO:0000256" key="4">
    <source>
        <dbReference type="SAM" id="Coils"/>
    </source>
</evidence>
<dbReference type="Gene3D" id="3.40.850.10">
    <property type="entry name" value="Kinesin motor domain"/>
    <property type="match status" value="1"/>
</dbReference>
<dbReference type="PRINTS" id="PR00380">
    <property type="entry name" value="KINESINHEAVY"/>
</dbReference>
<dbReference type="InterPro" id="IPR027640">
    <property type="entry name" value="Kinesin-like_fam"/>
</dbReference>
<name>A0A1V9YU11_9STRA</name>
<dbReference type="SUPFAM" id="SSF52540">
    <property type="entry name" value="P-loop containing nucleoside triphosphate hydrolases"/>
    <property type="match status" value="1"/>
</dbReference>
<protein>
    <submittedName>
        <fullName evidence="7">Kinesin</fullName>
    </submittedName>
</protein>
<dbReference type="OrthoDB" id="3176171at2759"/>
<keyword evidence="8" id="KW-1185">Reference proteome</keyword>
<feature type="compositionally biased region" description="Acidic residues" evidence="5">
    <location>
        <begin position="690"/>
        <end position="705"/>
    </location>
</feature>
<dbReference type="STRING" id="74557.A0A1V9YU11"/>
<feature type="domain" description="Kinesin motor" evidence="6">
    <location>
        <begin position="1030"/>
        <end position="1356"/>
    </location>
</feature>
<evidence type="ECO:0000259" key="6">
    <source>
        <dbReference type="PROSITE" id="PS50067"/>
    </source>
</evidence>
<dbReference type="InterPro" id="IPR036961">
    <property type="entry name" value="Kinesin_motor_dom_sf"/>
</dbReference>
<dbReference type="PROSITE" id="PS50067">
    <property type="entry name" value="KINESIN_MOTOR_2"/>
    <property type="match status" value="1"/>
</dbReference>
<sequence length="1397" mass="156545">MHTQASNQSSLNQTTAASTSSVPLTTNFQVGKIATEPWKAQFQDASIRVNQGETEEAYIPVQLARHHLQRVVDDMHSMKAQHEEKLSSILQRYAAIEQTTKIHYEAFVMEVKRRALERVHIQKQQYAQLRLESENDKKEAQNRIESLEANIREQNQMQIQMLAMYQTERETLLFNQASEIQSLQRAYDKEQVRLKQEWNDKTGALKLINESLQMQMEEELTLANELQNKLTAAEMRLKKYSDKMTLELHDLEETLSVDIQVCQVLIDMCWQVVVAEIPPVIQYVDNQDKVSSVEFESHETQTIAQVLKDEANELKIALDKARTTEAMLRQQLDAACIMQANCEHQILQDVLNQLVLTIALDQNSRKEIIPSNQPLSRGMSFRSQSNALPNLNIPPEYDHLIECEVEMEKLREAVDGLKDWLAEFEAINHREPSIHDKAQVKDLYIAFKTAEEEYNAAKEKLNEMKQVYNAKLSQVEKLQSSQTMQTFPHHTLVAHLRSALDDTQRKLEIAQRKPATPVDSRQKSITPREFTPVQMEAMTALQKEVEELTLQLQVAQSTANKSNVVESSETVSTVLESIPSQGDLTDEETPIVNAIVDEVILKKDEDTTITNNTIDISPNIANEVPVHPFSMETKLEDELKQAREAERISYDNIYRLQQQIETLEAQAVAREAELAAGLVAKEMSSQSVEATEEDVDESKEDEVEDPTPRGESASVTSPAEVDEPKQVKHVMTSLPMCLSVVKQAIEDGKVAWNKGDKALCHSILLKASNTVVELSKDLPATCQDCVIQIQQTISEVKTLLPAKAAVALRKQLDTFFTVAENIALAPPRPQSKAERLKELHTEVAVESNSAGTTKLLNEYKQKLKAMESKLKADKVKITQLENALAKAESAQASGGKGSKDDEASNRLLNKKLQDAEKKAKSALDDVEKQTSKRITSLSNELQTATTTIATLESRIAELNSQVTELSSKATMLSNVQGEVEKLRTEAATAAQTTQELTVLKESFAKLEDNYKEEQALRKKYYNTIEDMKGKIRVYCRCRPMSGSELERGCQSAVRFLDEYTLELETSRGPKSFAYDQVFNPSNTQDQVFEDTKNLLQSALDGYNVCIFAYGQTGSGKTFTMTGSESNPGITPRLIQLMFKSSEALKNNNTITYEGYMLELYNDALIDLFYQLDNNSDKAPKLEIKKNDKGMVVVQNIVVKPCTSAEQTLKLFDSANKKRQSGATKMNAESSRSHSVFTILIENYNKTTKKAYNTSVGKLSLVDLAGSERAGKTGATADRLKEAQAINKSLSALGDVISALSTNEKFIPYRNNKLTQLMQDSLGGNAKTLMFVNISPADYNQEETQTSLSYASRVKLITNNANKNSDSEEVAKLKAIIKQLKAGHDIDLETIVENGDAM</sequence>
<keyword evidence="4" id="KW-0175">Coiled coil</keyword>
<keyword evidence="1 3" id="KW-0547">Nucleotide-binding</keyword>
<evidence type="ECO:0000256" key="1">
    <source>
        <dbReference type="ARBA" id="ARBA00022741"/>
    </source>
</evidence>
<dbReference type="GO" id="GO:0007018">
    <property type="term" value="P:microtubule-based movement"/>
    <property type="evidence" value="ECO:0007669"/>
    <property type="project" value="InterPro"/>
</dbReference>
<comment type="caution">
    <text evidence="7">The sequence shown here is derived from an EMBL/GenBank/DDBJ whole genome shotgun (WGS) entry which is preliminary data.</text>
</comment>
<keyword evidence="3" id="KW-0505">Motor protein</keyword>
<proteinExistence type="inferred from homology"/>
<dbReference type="EMBL" id="JNBS01002832">
    <property type="protein sequence ID" value="OQR89178.1"/>
    <property type="molecule type" value="Genomic_DNA"/>
</dbReference>
<dbReference type="InterPro" id="IPR019821">
    <property type="entry name" value="Kinesin_motor_CS"/>
</dbReference>
<feature type="binding site" evidence="3">
    <location>
        <begin position="1110"/>
        <end position="1117"/>
    </location>
    <ligand>
        <name>ATP</name>
        <dbReference type="ChEBI" id="CHEBI:30616"/>
    </ligand>
</feature>
<accession>A0A1V9YU11</accession>
<organism evidence="7 8">
    <name type="scientific">Thraustotheca clavata</name>
    <dbReference type="NCBI Taxonomy" id="74557"/>
    <lineage>
        <taxon>Eukaryota</taxon>
        <taxon>Sar</taxon>
        <taxon>Stramenopiles</taxon>
        <taxon>Oomycota</taxon>
        <taxon>Saprolegniomycetes</taxon>
        <taxon>Saprolegniales</taxon>
        <taxon>Achlyaceae</taxon>
        <taxon>Thraustotheca</taxon>
    </lineage>
</organism>
<dbReference type="PANTHER" id="PTHR47972:SF16">
    <property type="entry name" value="KINESIN-LIKE PROTEIN"/>
    <property type="match status" value="1"/>
</dbReference>
<dbReference type="Proteomes" id="UP000243217">
    <property type="component" value="Unassembled WGS sequence"/>
</dbReference>
<comment type="similarity">
    <text evidence="3">Belongs to the TRAFAC class myosin-kinesin ATPase superfamily. Kinesin family.</text>
</comment>
<dbReference type="SMART" id="SM00129">
    <property type="entry name" value="KISc"/>
    <property type="match status" value="1"/>
</dbReference>
<evidence type="ECO:0000256" key="5">
    <source>
        <dbReference type="SAM" id="MobiDB-lite"/>
    </source>
</evidence>
<evidence type="ECO:0000313" key="7">
    <source>
        <dbReference type="EMBL" id="OQR89178.1"/>
    </source>
</evidence>
<feature type="coiled-coil region" evidence="4">
    <location>
        <begin position="209"/>
        <end position="243"/>
    </location>
</feature>
<dbReference type="PANTHER" id="PTHR47972">
    <property type="entry name" value="KINESIN-LIKE PROTEIN KLP-3"/>
    <property type="match status" value="1"/>
</dbReference>
<dbReference type="Gene3D" id="1.10.287.510">
    <property type="entry name" value="Helix hairpin bin"/>
    <property type="match status" value="1"/>
</dbReference>
<dbReference type="InterPro" id="IPR001752">
    <property type="entry name" value="Kinesin_motor_dom"/>
</dbReference>
<dbReference type="GO" id="GO:0003777">
    <property type="term" value="F:microtubule motor activity"/>
    <property type="evidence" value="ECO:0007669"/>
    <property type="project" value="InterPro"/>
</dbReference>
<dbReference type="InterPro" id="IPR027417">
    <property type="entry name" value="P-loop_NTPase"/>
</dbReference>
<feature type="coiled-coil region" evidence="4">
    <location>
        <begin position="304"/>
        <end position="331"/>
    </location>
</feature>
<dbReference type="FunFam" id="3.40.850.10:FF:000113">
    <property type="entry name" value="Kinesin-like protein"/>
    <property type="match status" value="1"/>
</dbReference>
<dbReference type="Pfam" id="PF00225">
    <property type="entry name" value="Kinesin"/>
    <property type="match status" value="1"/>
</dbReference>
<reference evidence="7 8" key="1">
    <citation type="journal article" date="2014" name="Genome Biol. Evol.">
        <title>The secreted proteins of Achlya hypogyna and Thraustotheca clavata identify the ancestral oomycete secretome and reveal gene acquisitions by horizontal gene transfer.</title>
        <authorList>
            <person name="Misner I."/>
            <person name="Blouin N."/>
            <person name="Leonard G."/>
            <person name="Richards T.A."/>
            <person name="Lane C.E."/>
        </authorList>
    </citation>
    <scope>NUCLEOTIDE SEQUENCE [LARGE SCALE GENOMIC DNA]</scope>
    <source>
        <strain evidence="7 8">ATCC 34112</strain>
    </source>
</reference>
<evidence type="ECO:0000256" key="2">
    <source>
        <dbReference type="ARBA" id="ARBA00022840"/>
    </source>
</evidence>
<evidence type="ECO:0000256" key="3">
    <source>
        <dbReference type="PROSITE-ProRule" id="PRU00283"/>
    </source>
</evidence>
<evidence type="ECO:0000313" key="8">
    <source>
        <dbReference type="Proteomes" id="UP000243217"/>
    </source>
</evidence>
<feature type="coiled-coil region" evidence="4">
    <location>
        <begin position="856"/>
        <end position="1016"/>
    </location>
</feature>
<dbReference type="PROSITE" id="PS00411">
    <property type="entry name" value="KINESIN_MOTOR_1"/>
    <property type="match status" value="1"/>
</dbReference>
<feature type="coiled-coil region" evidence="4">
    <location>
        <begin position="79"/>
        <end position="157"/>
    </location>
</feature>
<dbReference type="GO" id="GO:0005524">
    <property type="term" value="F:ATP binding"/>
    <property type="evidence" value="ECO:0007669"/>
    <property type="project" value="UniProtKB-UniRule"/>
</dbReference>
<keyword evidence="2 3" id="KW-0067">ATP-binding</keyword>
<feature type="region of interest" description="Disordered" evidence="5">
    <location>
        <begin position="682"/>
        <end position="725"/>
    </location>
</feature>